<dbReference type="PANTHER" id="PTHR31704">
    <property type="entry name" value="MYB/SANT-LIKE DNA-BINDING DOMAIN PROTEIN-RELATED"/>
    <property type="match status" value="1"/>
</dbReference>
<gene>
    <name evidence="2" type="ORF">CEURO_LOCUS13565</name>
</gene>
<feature type="non-terminal residue" evidence="2">
    <location>
        <position position="1"/>
    </location>
</feature>
<evidence type="ECO:0000313" key="2">
    <source>
        <dbReference type="EMBL" id="CAH9096805.1"/>
    </source>
</evidence>
<organism evidence="2 3">
    <name type="scientific">Cuscuta europaea</name>
    <name type="common">European dodder</name>
    <dbReference type="NCBI Taxonomy" id="41803"/>
    <lineage>
        <taxon>Eukaryota</taxon>
        <taxon>Viridiplantae</taxon>
        <taxon>Streptophyta</taxon>
        <taxon>Embryophyta</taxon>
        <taxon>Tracheophyta</taxon>
        <taxon>Spermatophyta</taxon>
        <taxon>Magnoliopsida</taxon>
        <taxon>eudicotyledons</taxon>
        <taxon>Gunneridae</taxon>
        <taxon>Pentapetalae</taxon>
        <taxon>asterids</taxon>
        <taxon>lamiids</taxon>
        <taxon>Solanales</taxon>
        <taxon>Convolvulaceae</taxon>
        <taxon>Cuscuteae</taxon>
        <taxon>Cuscuta</taxon>
        <taxon>Cuscuta subgen. Cuscuta</taxon>
    </lineage>
</organism>
<protein>
    <recommendedName>
        <fullName evidence="1">Myb/SANT-like domain-containing protein</fullName>
    </recommendedName>
</protein>
<dbReference type="OrthoDB" id="785423at2759"/>
<name>A0A9P1ECR1_CUSEU</name>
<dbReference type="InterPro" id="IPR024752">
    <property type="entry name" value="Myb/SANT-like_dom"/>
</dbReference>
<keyword evidence="3" id="KW-1185">Reference proteome</keyword>
<proteinExistence type="predicted"/>
<dbReference type="EMBL" id="CAMAPE010000035">
    <property type="protein sequence ID" value="CAH9096805.1"/>
    <property type="molecule type" value="Genomic_DNA"/>
</dbReference>
<evidence type="ECO:0000313" key="3">
    <source>
        <dbReference type="Proteomes" id="UP001152484"/>
    </source>
</evidence>
<feature type="domain" description="Myb/SANT-like" evidence="1">
    <location>
        <begin position="29"/>
        <end position="124"/>
    </location>
</feature>
<comment type="caution">
    <text evidence="2">The sequence shown here is derived from an EMBL/GenBank/DDBJ whole genome shotgun (WGS) entry which is preliminary data.</text>
</comment>
<dbReference type="AlphaFoldDB" id="A0A9P1ECR1"/>
<dbReference type="Pfam" id="PF12776">
    <property type="entry name" value="Myb_DNA-bind_3"/>
    <property type="match status" value="1"/>
</dbReference>
<dbReference type="Proteomes" id="UP001152484">
    <property type="component" value="Unassembled WGS sequence"/>
</dbReference>
<evidence type="ECO:0000259" key="1">
    <source>
        <dbReference type="Pfam" id="PF12776"/>
    </source>
</evidence>
<accession>A0A9P1ECR1</accession>
<dbReference type="PANTHER" id="PTHR31704:SF55">
    <property type="entry name" value="MYB_SANT-LIKE DNA-BINDING DOMAIN PROTEIN"/>
    <property type="match status" value="1"/>
</dbReference>
<reference evidence="2" key="1">
    <citation type="submission" date="2022-07" db="EMBL/GenBank/DDBJ databases">
        <authorList>
            <person name="Macas J."/>
            <person name="Novak P."/>
            <person name="Neumann P."/>
        </authorList>
    </citation>
    <scope>NUCLEOTIDE SEQUENCE</scope>
</reference>
<sequence length="377" mass="43636">MMTLTQKIFVEGSRGTQMEKDESHGGRVNWTKELLHLFCDLCIQYVEISKGKNGGIVSQRLMWKKIESKFKRKTNLPWDKNKLKNKIDWMRDRWTLWKQLKSKATGLGWDHLKGTIGATDEWWTLRIEENPKLEQFRKEGIEPELECKFEQIFGSYANGNLKYTPVSSMPQQTLQDGVCDMPVLSPPNTHIPRVSVDETHENYYKDNNSTRNESWNDMWRDLSPSPTSSHVAPHDDTYIERDITKKGKRVLEGDSSQNTKNAKAKKSAASTFQEMFSGMMQQFEMRNKVVEEVATSVKNMTNANMSVLNSMDAHTSKYSIEDAMAKLCCLPDLDPLAPEFLFACSLLEDPQKRTILFNLPHDESRVAYIRFMYIEHK</sequence>